<name>A0ABV1EN46_9FIRM</name>
<dbReference type="PANTHER" id="PTHR10587">
    <property type="entry name" value="GLYCOSYL TRANSFERASE-RELATED"/>
    <property type="match status" value="1"/>
</dbReference>
<reference evidence="2 3" key="1">
    <citation type="submission" date="2024-03" db="EMBL/GenBank/DDBJ databases">
        <title>Human intestinal bacterial collection.</title>
        <authorList>
            <person name="Pauvert C."/>
            <person name="Hitch T.C.A."/>
            <person name="Clavel T."/>
        </authorList>
    </citation>
    <scope>NUCLEOTIDE SEQUENCE [LARGE SCALE GENOMIC DNA]</scope>
    <source>
        <strain evidence="2 3">CLA-AP-H34</strain>
    </source>
</reference>
<dbReference type="PANTHER" id="PTHR10587:SF128">
    <property type="entry name" value="POLYSACCHARIDE DEACETYLASE PDAB-RELATED"/>
    <property type="match status" value="1"/>
</dbReference>
<dbReference type="CDD" id="cd10917">
    <property type="entry name" value="CE4_NodB_like_6s_7s"/>
    <property type="match status" value="1"/>
</dbReference>
<keyword evidence="3" id="KW-1185">Reference proteome</keyword>
<dbReference type="Pfam" id="PF01522">
    <property type="entry name" value="Polysacc_deac_1"/>
    <property type="match status" value="1"/>
</dbReference>
<dbReference type="Gene3D" id="3.20.20.370">
    <property type="entry name" value="Glycoside hydrolase/deacetylase"/>
    <property type="match status" value="1"/>
</dbReference>
<accession>A0ABV1EN46</accession>
<comment type="caution">
    <text evidence="2">The sequence shown here is derived from an EMBL/GenBank/DDBJ whole genome shotgun (WGS) entry which is preliminary data.</text>
</comment>
<dbReference type="InterPro" id="IPR002509">
    <property type="entry name" value="NODB_dom"/>
</dbReference>
<dbReference type="GO" id="GO:0016787">
    <property type="term" value="F:hydrolase activity"/>
    <property type="evidence" value="ECO:0007669"/>
    <property type="project" value="UniProtKB-KW"/>
</dbReference>
<keyword evidence="2" id="KW-0378">Hydrolase</keyword>
<dbReference type="InterPro" id="IPR050248">
    <property type="entry name" value="Polysacc_deacetylase_ArnD"/>
</dbReference>
<dbReference type="PROSITE" id="PS51677">
    <property type="entry name" value="NODB"/>
    <property type="match status" value="1"/>
</dbReference>
<evidence type="ECO:0000313" key="3">
    <source>
        <dbReference type="Proteomes" id="UP001440599"/>
    </source>
</evidence>
<dbReference type="Proteomes" id="UP001440599">
    <property type="component" value="Unassembled WGS sequence"/>
</dbReference>
<sequence length="210" mass="23213">MCCITGICLCRNLPFPWGNEDTQQLIDILGQYNVKATFFVVGDWVDKYPDSVKALADAGHEVMNHSNTHAHFSQLSTEEIVADVEACNDKIEAVTGVRPTLIRPPYGEYDDHVITAIRSTGMEPIQWDVDSLDWKDLSAGEITSRVTGKVQPGSIVLFHNAALHTPEALPGIIECLLQQGYTFVPISQIILPGTYNQDYTIDHTGRQCPA</sequence>
<dbReference type="RefSeq" id="WP_349139590.1">
    <property type="nucleotide sequence ID" value="NZ_JBBMFT010000002.1"/>
</dbReference>
<dbReference type="SUPFAM" id="SSF88713">
    <property type="entry name" value="Glycoside hydrolase/deacetylase"/>
    <property type="match status" value="1"/>
</dbReference>
<proteinExistence type="predicted"/>
<feature type="domain" description="NodB homology" evidence="1">
    <location>
        <begin position="5"/>
        <end position="184"/>
    </location>
</feature>
<dbReference type="EC" id="3.-.-.-" evidence="2"/>
<dbReference type="InterPro" id="IPR011330">
    <property type="entry name" value="Glyco_hydro/deAcase_b/a-brl"/>
</dbReference>
<protein>
    <submittedName>
        <fullName evidence="2">Polysaccharide deacetylase family protein</fullName>
        <ecNumber evidence="2">3.-.-.-</ecNumber>
    </submittedName>
</protein>
<organism evidence="2 3">
    <name type="scientific">Flavonifractor hominis</name>
    <dbReference type="NCBI Taxonomy" id="3133178"/>
    <lineage>
        <taxon>Bacteria</taxon>
        <taxon>Bacillati</taxon>
        <taxon>Bacillota</taxon>
        <taxon>Clostridia</taxon>
        <taxon>Eubacteriales</taxon>
        <taxon>Oscillospiraceae</taxon>
        <taxon>Flavonifractor</taxon>
    </lineage>
</organism>
<gene>
    <name evidence="2" type="ORF">WMO45_05680</name>
</gene>
<dbReference type="EMBL" id="JBBMFT010000002">
    <property type="protein sequence ID" value="MEQ2456007.1"/>
    <property type="molecule type" value="Genomic_DNA"/>
</dbReference>
<evidence type="ECO:0000259" key="1">
    <source>
        <dbReference type="PROSITE" id="PS51677"/>
    </source>
</evidence>
<evidence type="ECO:0000313" key="2">
    <source>
        <dbReference type="EMBL" id="MEQ2456007.1"/>
    </source>
</evidence>